<sequence>MDEDLLVSQERDRLLDKAAKGKAFRDEGIEALNCELRQLSISHRRLVDDGVSRSVEQDSVTQKMTKVIVPIKML</sequence>
<evidence type="ECO:0000313" key="4">
    <source>
        <dbReference type="Proteomes" id="UP001140949"/>
    </source>
</evidence>
<accession>A0AAX6H441</accession>
<proteinExistence type="predicted"/>
<dbReference type="EMBL" id="JANAVB010041347">
    <property type="protein sequence ID" value="KAJ6796355.1"/>
    <property type="molecule type" value="Genomic_DNA"/>
</dbReference>
<name>A0AAX6H441_IRIPA</name>
<dbReference type="EMBL" id="JANAVB010019600">
    <property type="protein sequence ID" value="KAJ6828230.1"/>
    <property type="molecule type" value="Genomic_DNA"/>
</dbReference>
<organism evidence="3 4">
    <name type="scientific">Iris pallida</name>
    <name type="common">Sweet iris</name>
    <dbReference type="NCBI Taxonomy" id="29817"/>
    <lineage>
        <taxon>Eukaryota</taxon>
        <taxon>Viridiplantae</taxon>
        <taxon>Streptophyta</taxon>
        <taxon>Embryophyta</taxon>
        <taxon>Tracheophyta</taxon>
        <taxon>Spermatophyta</taxon>
        <taxon>Magnoliopsida</taxon>
        <taxon>Liliopsida</taxon>
        <taxon>Asparagales</taxon>
        <taxon>Iridaceae</taxon>
        <taxon>Iridoideae</taxon>
        <taxon>Irideae</taxon>
        <taxon>Iris</taxon>
    </lineage>
</organism>
<reference evidence="3" key="1">
    <citation type="journal article" date="2023" name="GigaByte">
        <title>Genome assembly of the bearded iris, Iris pallida Lam.</title>
        <authorList>
            <person name="Bruccoleri R.E."/>
            <person name="Oakeley E.J."/>
            <person name="Faust A.M.E."/>
            <person name="Altorfer M."/>
            <person name="Dessus-Babus S."/>
            <person name="Burckhardt D."/>
            <person name="Oertli M."/>
            <person name="Naumann U."/>
            <person name="Petersen F."/>
            <person name="Wong J."/>
        </authorList>
    </citation>
    <scope>NUCLEOTIDE SEQUENCE</scope>
    <source>
        <strain evidence="3">GSM-AAB239-AS_SAM_17_03QT</strain>
    </source>
</reference>
<keyword evidence="4" id="KW-1185">Reference proteome</keyword>
<comment type="caution">
    <text evidence="3">The sequence shown here is derived from an EMBL/GenBank/DDBJ whole genome shotgun (WGS) entry which is preliminary data.</text>
</comment>
<evidence type="ECO:0000313" key="1">
    <source>
        <dbReference type="EMBL" id="KAJ6796355.1"/>
    </source>
</evidence>
<gene>
    <name evidence="1" type="ORF">M6B38_222755</name>
    <name evidence="3" type="ORF">M6B38_332085</name>
    <name evidence="2" type="ORF">M6B38_364025</name>
</gene>
<evidence type="ECO:0000313" key="2">
    <source>
        <dbReference type="EMBL" id="KAJ6828230.1"/>
    </source>
</evidence>
<dbReference type="Proteomes" id="UP001140949">
    <property type="component" value="Unassembled WGS sequence"/>
</dbReference>
<reference evidence="3" key="2">
    <citation type="submission" date="2023-04" db="EMBL/GenBank/DDBJ databases">
        <authorList>
            <person name="Bruccoleri R.E."/>
            <person name="Oakeley E.J."/>
            <person name="Faust A.-M."/>
            <person name="Dessus-Babus S."/>
            <person name="Altorfer M."/>
            <person name="Burckhardt D."/>
            <person name="Oertli M."/>
            <person name="Naumann U."/>
            <person name="Petersen F."/>
            <person name="Wong J."/>
        </authorList>
    </citation>
    <scope>NUCLEOTIDE SEQUENCE</scope>
    <source>
        <strain evidence="3">GSM-AAB239-AS_SAM_17_03QT</strain>
        <tissue evidence="3">Leaf</tissue>
    </source>
</reference>
<protein>
    <submittedName>
        <fullName evidence="3">Uncharacterized protein</fullName>
    </submittedName>
</protein>
<dbReference type="AlphaFoldDB" id="A0AAX6H441"/>
<dbReference type="EMBL" id="JANAVB010013398">
    <property type="protein sequence ID" value="KAJ6835504.1"/>
    <property type="molecule type" value="Genomic_DNA"/>
</dbReference>
<evidence type="ECO:0000313" key="3">
    <source>
        <dbReference type="EMBL" id="KAJ6835504.1"/>
    </source>
</evidence>